<dbReference type="OrthoDB" id="291966at2"/>
<sequence>MFIDDEELRVIFKSASEEHLQKLEYGFLHLEKNPNDQEILEELMREAHSLKGDAGMLGLKDISTLAHQLEHILGTIKRSEAELSSDVSDRLYQGLDAIKQLVTEAVLGTPPQIDVFHVLAYMMGGNNHAFSSNQTTVQEPSEEIEQIEQIESIEASEDDRLLGETILEDLVNSEAIVITNEVEVIHPEVEDLPIINVSEVPIDVMPVNEIQKVNVTISQLSETSPAPTNISSNKATNEPTYRIESVRVETRHLDSLMTQAGELTVTKIRINHRLLEIEEIVNLCEEYSRSRLHKSRLGANNNSPETSFFPVNASLFALPQTSDSTLQTDGVQTTEKFLEQLGNIVNKLRNSLYEDVQRLEVISDELSDGIRTLRLLPLATIFGLFPRMVRDLAKQQSKEINFLIEGGETKADKRIIEEMKDPLMHMIRNCVDHGIESVEERISRGKSPQGTILLRAKQTTTNVVIEVIDDGRGLDIEKIKQTALKRRICREEELATMTPSQVQSLIFTPGFSTRTFVTEVSGRGVGLDVVRTNVEHLKGNIQVESNFGIGCTIRMLLPTTLATAHVLIVSVDNISYAIPVEYVMMARLITQEDIFPIEGQDTILIDSQPISVTHLADLLEINHQQGWGTLPLQQAATNSQHLPCIIIKVGDATLGLIVDALLDEQDVMLKPQGKLLKRVRNVSGATILGTGEVCMVLNPQDLIKSVRKQAVSKVAKRTVKSLPITGRKQTILLVEDSIAIRTQEKRILEGAGYEVITAVDGIDALTKLKSRSYDAIVSDIQMPNLDGLSLTAKIRQHKEYSELPIILVTSLASDEDKKRGAEAGANAYITKGTFNQQVLLDTLRRLV</sequence>
<dbReference type="SUPFAM" id="SSF55874">
    <property type="entry name" value="ATPase domain of HSP90 chaperone/DNA topoisomerase II/histidine kinase"/>
    <property type="match status" value="1"/>
</dbReference>
<name>A0A1U7IM26_9CYAN</name>
<dbReference type="Pfam" id="PF01584">
    <property type="entry name" value="CheW"/>
    <property type="match status" value="1"/>
</dbReference>
<evidence type="ECO:0000256" key="3">
    <source>
        <dbReference type="ARBA" id="ARBA00022553"/>
    </source>
</evidence>
<dbReference type="AlphaFoldDB" id="A0A1U7IM26"/>
<dbReference type="SMART" id="SM00387">
    <property type="entry name" value="HATPase_c"/>
    <property type="match status" value="1"/>
</dbReference>
<dbReference type="SMART" id="SM00260">
    <property type="entry name" value="CheW"/>
    <property type="match status" value="1"/>
</dbReference>
<proteinExistence type="predicted"/>
<keyword evidence="6" id="KW-0902">Two-component regulatory system</keyword>
<comment type="catalytic activity">
    <reaction evidence="1">
        <text>ATP + protein L-histidine = ADP + protein N-phospho-L-histidine.</text>
        <dbReference type="EC" id="2.7.13.3"/>
    </reaction>
</comment>
<dbReference type="PROSITE" id="PS50851">
    <property type="entry name" value="CHEW"/>
    <property type="match status" value="1"/>
</dbReference>
<dbReference type="PROSITE" id="PS50894">
    <property type="entry name" value="HPT"/>
    <property type="match status" value="1"/>
</dbReference>
<dbReference type="SUPFAM" id="SSF52172">
    <property type="entry name" value="CheY-like"/>
    <property type="match status" value="1"/>
</dbReference>
<feature type="domain" description="CheW-like" evidence="11">
    <location>
        <begin position="563"/>
        <end position="708"/>
    </location>
</feature>
<reference evidence="13 14" key="1">
    <citation type="submission" date="2016-11" db="EMBL/GenBank/DDBJ databases">
        <title>Draft Genome Sequences of Nine Cyanobacterial Strains from Diverse Habitats.</title>
        <authorList>
            <person name="Zhu T."/>
            <person name="Hou S."/>
            <person name="Lu X."/>
            <person name="Hess W.R."/>
        </authorList>
    </citation>
    <scope>NUCLEOTIDE SEQUENCE [LARGE SCALE GENOMIC DNA]</scope>
    <source>
        <strain evidence="13 14">IAM M-71</strain>
    </source>
</reference>
<evidence type="ECO:0000256" key="6">
    <source>
        <dbReference type="ARBA" id="ARBA00023012"/>
    </source>
</evidence>
<dbReference type="SUPFAM" id="SSF50341">
    <property type="entry name" value="CheW-like"/>
    <property type="match status" value="1"/>
</dbReference>
<dbReference type="InterPro" id="IPR008207">
    <property type="entry name" value="Sig_transdc_His_kin_Hpt_dom"/>
</dbReference>
<dbReference type="InterPro" id="IPR001789">
    <property type="entry name" value="Sig_transdc_resp-reg_receiver"/>
</dbReference>
<dbReference type="Pfam" id="PF02895">
    <property type="entry name" value="H-kinase_dim"/>
    <property type="match status" value="1"/>
</dbReference>
<dbReference type="STRING" id="454136.NIES2119_09625"/>
<comment type="caution">
    <text evidence="13">The sequence shown here is derived from an EMBL/GenBank/DDBJ whole genome shotgun (WGS) entry which is preliminary data.</text>
</comment>
<evidence type="ECO:0000256" key="4">
    <source>
        <dbReference type="ARBA" id="ARBA00022679"/>
    </source>
</evidence>
<dbReference type="SMART" id="SM01231">
    <property type="entry name" value="H-kinase_dim"/>
    <property type="match status" value="1"/>
</dbReference>
<dbReference type="Pfam" id="PF02518">
    <property type="entry name" value="HATPase_c"/>
    <property type="match status" value="1"/>
</dbReference>
<dbReference type="GO" id="GO:0000155">
    <property type="term" value="F:phosphorelay sensor kinase activity"/>
    <property type="evidence" value="ECO:0007669"/>
    <property type="project" value="InterPro"/>
</dbReference>
<protein>
    <recommendedName>
        <fullName evidence="2">histidine kinase</fullName>
        <ecNumber evidence="2">2.7.13.3</ecNumber>
    </recommendedName>
</protein>
<dbReference type="PANTHER" id="PTHR43395:SF1">
    <property type="entry name" value="CHEMOTAXIS PROTEIN CHEA"/>
    <property type="match status" value="1"/>
</dbReference>
<dbReference type="EC" id="2.7.13.3" evidence="2"/>
<dbReference type="PRINTS" id="PR00344">
    <property type="entry name" value="BCTRLSENSOR"/>
</dbReference>
<dbReference type="PROSITE" id="PS50109">
    <property type="entry name" value="HIS_KIN"/>
    <property type="match status" value="1"/>
</dbReference>
<dbReference type="Proteomes" id="UP000185860">
    <property type="component" value="Unassembled WGS sequence"/>
</dbReference>
<feature type="modified residue" description="Phosphohistidine" evidence="7">
    <location>
        <position position="48"/>
    </location>
</feature>
<dbReference type="Pfam" id="PF01627">
    <property type="entry name" value="Hpt"/>
    <property type="match status" value="1"/>
</dbReference>
<dbReference type="SMART" id="SM00073">
    <property type="entry name" value="HPT"/>
    <property type="match status" value="1"/>
</dbReference>
<organism evidence="13 14">
    <name type="scientific">[Phormidium ambiguum] IAM M-71</name>
    <dbReference type="NCBI Taxonomy" id="454136"/>
    <lineage>
        <taxon>Bacteria</taxon>
        <taxon>Bacillati</taxon>
        <taxon>Cyanobacteriota</taxon>
        <taxon>Cyanophyceae</taxon>
        <taxon>Oscillatoriophycideae</taxon>
        <taxon>Aerosakkonematales</taxon>
        <taxon>Aerosakkonemataceae</taxon>
        <taxon>Floridanema</taxon>
    </lineage>
</organism>
<dbReference type="InterPro" id="IPR002545">
    <property type="entry name" value="CheW-lke_dom"/>
</dbReference>
<dbReference type="GO" id="GO:0006935">
    <property type="term" value="P:chemotaxis"/>
    <property type="evidence" value="ECO:0007669"/>
    <property type="project" value="InterPro"/>
</dbReference>
<dbReference type="EMBL" id="MRCE01000008">
    <property type="protein sequence ID" value="OKH38291.1"/>
    <property type="molecule type" value="Genomic_DNA"/>
</dbReference>
<dbReference type="InterPro" id="IPR011006">
    <property type="entry name" value="CheY-like_superfamily"/>
</dbReference>
<dbReference type="PANTHER" id="PTHR43395">
    <property type="entry name" value="SENSOR HISTIDINE KINASE CHEA"/>
    <property type="match status" value="1"/>
</dbReference>
<feature type="domain" description="Histidine kinase" evidence="9">
    <location>
        <begin position="347"/>
        <end position="561"/>
    </location>
</feature>
<keyword evidence="5 13" id="KW-0418">Kinase</keyword>
<dbReference type="Gene3D" id="3.30.565.10">
    <property type="entry name" value="Histidine kinase-like ATPase, C-terminal domain"/>
    <property type="match status" value="1"/>
</dbReference>
<dbReference type="RefSeq" id="WP_073593259.1">
    <property type="nucleotide sequence ID" value="NZ_MRCE01000008.1"/>
</dbReference>
<evidence type="ECO:0000256" key="2">
    <source>
        <dbReference type="ARBA" id="ARBA00012438"/>
    </source>
</evidence>
<dbReference type="GO" id="GO:0005737">
    <property type="term" value="C:cytoplasm"/>
    <property type="evidence" value="ECO:0007669"/>
    <property type="project" value="InterPro"/>
</dbReference>
<dbReference type="InterPro" id="IPR005467">
    <property type="entry name" value="His_kinase_dom"/>
</dbReference>
<dbReference type="SUPFAM" id="SSF47226">
    <property type="entry name" value="Histidine-containing phosphotransfer domain, HPT domain"/>
    <property type="match status" value="1"/>
</dbReference>
<evidence type="ECO:0000259" key="9">
    <source>
        <dbReference type="PROSITE" id="PS50109"/>
    </source>
</evidence>
<dbReference type="Pfam" id="PF00072">
    <property type="entry name" value="Response_reg"/>
    <property type="match status" value="1"/>
</dbReference>
<evidence type="ECO:0000256" key="8">
    <source>
        <dbReference type="PROSITE-ProRule" id="PRU00169"/>
    </source>
</evidence>
<feature type="modified residue" description="4-aspartylphosphate" evidence="8">
    <location>
        <position position="779"/>
    </location>
</feature>
<evidence type="ECO:0000259" key="11">
    <source>
        <dbReference type="PROSITE" id="PS50851"/>
    </source>
</evidence>
<dbReference type="PROSITE" id="PS50110">
    <property type="entry name" value="RESPONSE_REGULATORY"/>
    <property type="match status" value="1"/>
</dbReference>
<dbReference type="InterPro" id="IPR004105">
    <property type="entry name" value="CheA-like_dim"/>
</dbReference>
<dbReference type="CDD" id="cd00088">
    <property type="entry name" value="HPT"/>
    <property type="match status" value="1"/>
</dbReference>
<feature type="domain" description="Response regulatory" evidence="10">
    <location>
        <begin position="730"/>
        <end position="846"/>
    </location>
</feature>
<evidence type="ECO:0000256" key="7">
    <source>
        <dbReference type="PROSITE-ProRule" id="PRU00110"/>
    </source>
</evidence>
<dbReference type="InterPro" id="IPR003594">
    <property type="entry name" value="HATPase_dom"/>
</dbReference>
<evidence type="ECO:0000259" key="12">
    <source>
        <dbReference type="PROSITE" id="PS50894"/>
    </source>
</evidence>
<keyword evidence="4" id="KW-0808">Transferase</keyword>
<dbReference type="SMART" id="SM00448">
    <property type="entry name" value="REC"/>
    <property type="match status" value="1"/>
</dbReference>
<dbReference type="InterPro" id="IPR037006">
    <property type="entry name" value="CheA-like_homodim_sf"/>
</dbReference>
<dbReference type="Gene3D" id="1.10.287.560">
    <property type="entry name" value="Histidine kinase CheA-like, homodimeric domain"/>
    <property type="match status" value="1"/>
</dbReference>
<dbReference type="InterPro" id="IPR036890">
    <property type="entry name" value="HATPase_C_sf"/>
</dbReference>
<dbReference type="InterPro" id="IPR004358">
    <property type="entry name" value="Sig_transdc_His_kin-like_C"/>
</dbReference>
<evidence type="ECO:0000256" key="5">
    <source>
        <dbReference type="ARBA" id="ARBA00022777"/>
    </source>
</evidence>
<accession>A0A1U7IM26</accession>
<dbReference type="InterPro" id="IPR051315">
    <property type="entry name" value="Bact_Chemotaxis_CheA"/>
</dbReference>
<feature type="domain" description="HPt" evidence="12">
    <location>
        <begin position="1"/>
        <end position="105"/>
    </location>
</feature>
<evidence type="ECO:0000256" key="1">
    <source>
        <dbReference type="ARBA" id="ARBA00000085"/>
    </source>
</evidence>
<evidence type="ECO:0000313" key="13">
    <source>
        <dbReference type="EMBL" id="OKH38291.1"/>
    </source>
</evidence>
<dbReference type="InterPro" id="IPR036641">
    <property type="entry name" value="HPT_dom_sf"/>
</dbReference>
<dbReference type="FunFam" id="3.30.565.10:FF:000016">
    <property type="entry name" value="Chemotaxis protein CheA, putative"/>
    <property type="match status" value="1"/>
</dbReference>
<dbReference type="Gene3D" id="2.30.30.40">
    <property type="entry name" value="SH3 Domains"/>
    <property type="match status" value="1"/>
</dbReference>
<gene>
    <name evidence="13" type="ORF">NIES2119_09625</name>
</gene>
<dbReference type="InterPro" id="IPR036061">
    <property type="entry name" value="CheW-like_dom_sf"/>
</dbReference>
<dbReference type="Gene3D" id="3.40.50.2300">
    <property type="match status" value="1"/>
</dbReference>
<evidence type="ECO:0000259" key="10">
    <source>
        <dbReference type="PROSITE" id="PS50110"/>
    </source>
</evidence>
<keyword evidence="3 8" id="KW-0597">Phosphoprotein</keyword>
<evidence type="ECO:0000313" key="14">
    <source>
        <dbReference type="Proteomes" id="UP000185860"/>
    </source>
</evidence>
<dbReference type="Gene3D" id="1.20.120.160">
    <property type="entry name" value="HPT domain"/>
    <property type="match status" value="1"/>
</dbReference>